<dbReference type="InterPro" id="IPR000380">
    <property type="entry name" value="Topo_IA"/>
</dbReference>
<dbReference type="PANTHER" id="PTHR42785">
    <property type="entry name" value="DNA TOPOISOMERASE, TYPE IA, CORE"/>
    <property type="match status" value="1"/>
</dbReference>
<dbReference type="InterPro" id="IPR013825">
    <property type="entry name" value="Topo_IA_cen_sub2"/>
</dbReference>
<dbReference type="InterPro" id="IPR013826">
    <property type="entry name" value="Topo_IA_cen_sub3"/>
</dbReference>
<evidence type="ECO:0000259" key="8">
    <source>
        <dbReference type="PROSITE" id="PS50880"/>
    </source>
</evidence>
<dbReference type="SMART" id="SM00437">
    <property type="entry name" value="TOP1Ac"/>
    <property type="match status" value="1"/>
</dbReference>
<dbReference type="Gene3D" id="2.70.20.10">
    <property type="entry name" value="Topoisomerase I, domain 3"/>
    <property type="match status" value="1"/>
</dbReference>
<dbReference type="SMART" id="SM00493">
    <property type="entry name" value="TOPRIM"/>
    <property type="match status" value="1"/>
</dbReference>
<dbReference type="PROSITE" id="PS00396">
    <property type="entry name" value="TOPO_IA_1"/>
    <property type="match status" value="1"/>
</dbReference>
<evidence type="ECO:0000256" key="4">
    <source>
        <dbReference type="ARBA" id="ARBA00023029"/>
    </source>
</evidence>
<dbReference type="Gene3D" id="1.10.290.10">
    <property type="entry name" value="Topoisomerase I, domain 4"/>
    <property type="match status" value="1"/>
</dbReference>
<dbReference type="EC" id="5.6.2.1" evidence="3"/>
<dbReference type="SUPFAM" id="SSF56712">
    <property type="entry name" value="Prokaryotic type I DNA topoisomerase"/>
    <property type="match status" value="1"/>
</dbReference>
<dbReference type="PROSITE" id="PS50880">
    <property type="entry name" value="TOPRIM"/>
    <property type="match status" value="1"/>
</dbReference>
<keyword evidence="4" id="KW-0799">Topoisomerase</keyword>
<feature type="domain" description="Topo IA-type catalytic" evidence="9">
    <location>
        <begin position="136"/>
        <end position="608"/>
    </location>
</feature>
<dbReference type="GO" id="GO:0003917">
    <property type="term" value="F:DNA topoisomerase type I (single strand cut, ATP-independent) activity"/>
    <property type="evidence" value="ECO:0007669"/>
    <property type="project" value="UniProtKB-EC"/>
</dbReference>
<dbReference type="InterPro" id="IPR013497">
    <property type="entry name" value="Topo_IA_cen"/>
</dbReference>
<proteinExistence type="inferred from homology"/>
<reference evidence="10" key="1">
    <citation type="journal article" date="2020" name="Nature">
        <title>Giant virus diversity and host interactions through global metagenomics.</title>
        <authorList>
            <person name="Schulz F."/>
            <person name="Roux S."/>
            <person name="Paez-Espino D."/>
            <person name="Jungbluth S."/>
            <person name="Walsh D.A."/>
            <person name="Denef V.J."/>
            <person name="McMahon K.D."/>
            <person name="Konstantinidis K.T."/>
            <person name="Eloe-Fadrosh E.A."/>
            <person name="Kyrpides N.C."/>
            <person name="Woyke T."/>
        </authorList>
    </citation>
    <scope>NUCLEOTIDE SEQUENCE</scope>
    <source>
        <strain evidence="10">GVMAG-M-3300023184-51</strain>
    </source>
</reference>
<dbReference type="EMBL" id="MN740121">
    <property type="protein sequence ID" value="QHT88709.1"/>
    <property type="molecule type" value="Genomic_DNA"/>
</dbReference>
<protein>
    <recommendedName>
        <fullName evidence="3">DNA topoisomerase</fullName>
        <ecNumber evidence="3">5.6.2.1</ecNumber>
    </recommendedName>
</protein>
<evidence type="ECO:0000313" key="10">
    <source>
        <dbReference type="EMBL" id="QHT88709.1"/>
    </source>
</evidence>
<sequence length="811" mass="92461">MSRKIVTKTYLVIVESPAKCKKIEGILGPGYKCIASYGHLRSIQGLDAIDTENGFKIDYSVIQEDIKLKQIERIRKEIVDADDVILATDGDREGEAIAWHLCQLFNLPVETTKRIVFHEITESAILAAIRNPTRIDLNLFYAQQARQVLDLLVGFTITPLLWNNISKNHKGSLSAGRCQTPALRLVYDNYLDIKKSPGKLVYNVIGCFTNLNLSFELSKQLTNIEETRTFMGQCAAIDTKFICNKSAAKKSIRKAPEPLTTSTLQQLASNDLHLSPKETMKLAQQLYEAGHITYMRTDSKKYSKEFIEKVKKHIVATYSEQYVSQTLDAICSDIIPKQDSNITEKEDKKEKGDDNDKKEAHEAIRPVSITNDITPDLPPKAVKLYQLILTRTLESCMPSAQYSTISATISVSTDKILGHEFVYKAEQIVFKGWQIVNWKADDASEKAYNYFINLKPNSEVCPKKIEAKNVLKDLKQHFTEARLVQLLEEKGIGRPSTFASIIDKIGERKYVEKQNIEGKTVECLDFLLDDTRNIKEIPCTKEFGNEKGKLVIQPLGIIVIEFLIKNFNTFFDYSYTKEMENDLDLIASNKKQWITLCATCNQNLIKVIDGLTSLKKFEIQIDEYHSIIIGKHGPVVKKTLENTTKKSNVSFIPLKRGLDIKVLNDFEQLHGRQLTLDDVIESSNSIKDSLGKYKGHDLFLKNGKYGPYAQWGSNMKSLKELDKPTDKMEYMEVIKFLDCDILDPTKPVGLIRELTSNLSIRTGKFGDYIFYKKPRAKKPEFLKLNDFKSEYKTCDKDLLINWIKQTYKIEC</sequence>
<evidence type="ECO:0000256" key="3">
    <source>
        <dbReference type="ARBA" id="ARBA00012891"/>
    </source>
</evidence>
<feature type="domain" description="Toprim" evidence="8">
    <location>
        <begin position="9"/>
        <end position="120"/>
    </location>
</feature>
<evidence type="ECO:0000256" key="1">
    <source>
        <dbReference type="ARBA" id="ARBA00000213"/>
    </source>
</evidence>
<dbReference type="InterPro" id="IPR006171">
    <property type="entry name" value="TOPRIM_dom"/>
</dbReference>
<dbReference type="Gene3D" id="3.40.50.140">
    <property type="match status" value="1"/>
</dbReference>
<dbReference type="PRINTS" id="PR00417">
    <property type="entry name" value="PRTPISMRASEI"/>
</dbReference>
<dbReference type="SMART" id="SM00436">
    <property type="entry name" value="TOP1Bc"/>
    <property type="match status" value="1"/>
</dbReference>
<comment type="catalytic activity">
    <reaction evidence="1">
        <text>ATP-independent breakage of single-stranded DNA, followed by passage and rejoining.</text>
        <dbReference type="EC" id="5.6.2.1"/>
    </reaction>
</comment>
<dbReference type="Pfam" id="PF01131">
    <property type="entry name" value="Topoisom_bac"/>
    <property type="match status" value="1"/>
</dbReference>
<evidence type="ECO:0000256" key="2">
    <source>
        <dbReference type="ARBA" id="ARBA00009446"/>
    </source>
</evidence>
<dbReference type="Pfam" id="PF01751">
    <property type="entry name" value="Toprim"/>
    <property type="match status" value="1"/>
</dbReference>
<accession>A0A6C0I7E5</accession>
<dbReference type="GO" id="GO:0003677">
    <property type="term" value="F:DNA binding"/>
    <property type="evidence" value="ECO:0007669"/>
    <property type="project" value="UniProtKB-KW"/>
</dbReference>
<keyword evidence="5" id="KW-0238">DNA-binding</keyword>
<evidence type="ECO:0000256" key="5">
    <source>
        <dbReference type="ARBA" id="ARBA00023125"/>
    </source>
</evidence>
<dbReference type="PANTHER" id="PTHR42785:SF1">
    <property type="entry name" value="DNA TOPOISOMERASE"/>
    <property type="match status" value="1"/>
</dbReference>
<dbReference type="CDD" id="cd00186">
    <property type="entry name" value="TOP1Ac"/>
    <property type="match status" value="1"/>
</dbReference>
<evidence type="ECO:0000259" key="9">
    <source>
        <dbReference type="PROSITE" id="PS52039"/>
    </source>
</evidence>
<dbReference type="PROSITE" id="PS52039">
    <property type="entry name" value="TOPO_IA_2"/>
    <property type="match status" value="1"/>
</dbReference>
<evidence type="ECO:0000256" key="6">
    <source>
        <dbReference type="ARBA" id="ARBA00023235"/>
    </source>
</evidence>
<dbReference type="InterPro" id="IPR023406">
    <property type="entry name" value="Topo_IA_AS"/>
</dbReference>
<comment type="similarity">
    <text evidence="2">Belongs to the type IA topoisomerase family.</text>
</comment>
<keyword evidence="6" id="KW-0413">Isomerase</keyword>
<feature type="region of interest" description="Disordered" evidence="7">
    <location>
        <begin position="341"/>
        <end position="361"/>
    </location>
</feature>
<organism evidence="10">
    <name type="scientific">viral metagenome</name>
    <dbReference type="NCBI Taxonomy" id="1070528"/>
    <lineage>
        <taxon>unclassified sequences</taxon>
        <taxon>metagenomes</taxon>
        <taxon>organismal metagenomes</taxon>
    </lineage>
</organism>
<evidence type="ECO:0000256" key="7">
    <source>
        <dbReference type="SAM" id="MobiDB-lite"/>
    </source>
</evidence>
<feature type="compositionally biased region" description="Basic and acidic residues" evidence="7">
    <location>
        <begin position="342"/>
        <end position="361"/>
    </location>
</feature>
<dbReference type="InterPro" id="IPR003601">
    <property type="entry name" value="Topo_IA_2"/>
</dbReference>
<dbReference type="InterPro" id="IPR023405">
    <property type="entry name" value="Topo_IA_core_domain"/>
</dbReference>
<dbReference type="AlphaFoldDB" id="A0A6C0I7E5"/>
<dbReference type="Gene3D" id="1.10.460.10">
    <property type="entry name" value="Topoisomerase I, domain 2"/>
    <property type="match status" value="2"/>
</dbReference>
<dbReference type="InterPro" id="IPR003602">
    <property type="entry name" value="Topo_IA_DNA-bd_dom"/>
</dbReference>
<dbReference type="GO" id="GO:0006265">
    <property type="term" value="P:DNA topological change"/>
    <property type="evidence" value="ECO:0007669"/>
    <property type="project" value="InterPro"/>
</dbReference>
<dbReference type="InterPro" id="IPR013824">
    <property type="entry name" value="Topo_IA_cen_sub1"/>
</dbReference>
<name>A0A6C0I7E5_9ZZZZ</name>